<evidence type="ECO:0000313" key="2">
    <source>
        <dbReference type="EMBL" id="MFD2541349.1"/>
    </source>
</evidence>
<organism evidence="2 3">
    <name type="scientific">Lacinutrix gracilariae</name>
    <dbReference type="NCBI Taxonomy" id="1747198"/>
    <lineage>
        <taxon>Bacteria</taxon>
        <taxon>Pseudomonadati</taxon>
        <taxon>Bacteroidota</taxon>
        <taxon>Flavobacteriia</taxon>
        <taxon>Flavobacteriales</taxon>
        <taxon>Flavobacteriaceae</taxon>
        <taxon>Lacinutrix</taxon>
    </lineage>
</organism>
<keyword evidence="3" id="KW-1185">Reference proteome</keyword>
<name>A0ABW5JXI1_9FLAO</name>
<gene>
    <name evidence="2" type="ORF">ACFSSB_03395</name>
</gene>
<keyword evidence="1" id="KW-1133">Transmembrane helix</keyword>
<dbReference type="Pfam" id="PF19578">
    <property type="entry name" value="DUF6090"/>
    <property type="match status" value="1"/>
</dbReference>
<protein>
    <submittedName>
        <fullName evidence="2">DUF6090 family protein</fullName>
    </submittedName>
</protein>
<accession>A0ABW5JXI1</accession>
<sequence>MIKFFRHIRQRLLLENKFGKYLTYAIGEIILVVIGILIALQINNWNEEKKENIALQHSLLIIKGNIKSDLVLLDSLKTLREKWIPNYKKEQLTFFNNKFNPATTMMAVRCFDAILFKANTSGFDALEKSPSLSLINGSHLHKLLLEQKAAIETLLITENETNKTIDDLEARMSYVSDLNIGYALLSMDENKLKEANLTRTETITFLNKTHSSILYRNIIAKASVRDITILPQYNVLININKKVITEIDKLTKEVF</sequence>
<reference evidence="3" key="1">
    <citation type="journal article" date="2019" name="Int. J. Syst. Evol. Microbiol.">
        <title>The Global Catalogue of Microorganisms (GCM) 10K type strain sequencing project: providing services to taxonomists for standard genome sequencing and annotation.</title>
        <authorList>
            <consortium name="The Broad Institute Genomics Platform"/>
            <consortium name="The Broad Institute Genome Sequencing Center for Infectious Disease"/>
            <person name="Wu L."/>
            <person name="Ma J."/>
        </authorList>
    </citation>
    <scope>NUCLEOTIDE SEQUENCE [LARGE SCALE GENOMIC DNA]</scope>
    <source>
        <strain evidence="3">KCTC 42808</strain>
    </source>
</reference>
<dbReference type="RefSeq" id="WP_379900969.1">
    <property type="nucleotide sequence ID" value="NZ_JBHULM010000007.1"/>
</dbReference>
<dbReference type="InterPro" id="IPR045749">
    <property type="entry name" value="DUF6090"/>
</dbReference>
<evidence type="ECO:0000313" key="3">
    <source>
        <dbReference type="Proteomes" id="UP001597467"/>
    </source>
</evidence>
<keyword evidence="1" id="KW-0472">Membrane</keyword>
<proteinExistence type="predicted"/>
<keyword evidence="1" id="KW-0812">Transmembrane</keyword>
<comment type="caution">
    <text evidence="2">The sequence shown here is derived from an EMBL/GenBank/DDBJ whole genome shotgun (WGS) entry which is preliminary data.</text>
</comment>
<feature type="transmembrane region" description="Helical" evidence="1">
    <location>
        <begin position="21"/>
        <end position="42"/>
    </location>
</feature>
<dbReference type="Proteomes" id="UP001597467">
    <property type="component" value="Unassembled WGS sequence"/>
</dbReference>
<evidence type="ECO:0000256" key="1">
    <source>
        <dbReference type="SAM" id="Phobius"/>
    </source>
</evidence>
<dbReference type="EMBL" id="JBHULM010000007">
    <property type="protein sequence ID" value="MFD2541349.1"/>
    <property type="molecule type" value="Genomic_DNA"/>
</dbReference>